<accession>A0A069DMT3</accession>
<proteinExistence type="evidence at transcript level"/>
<dbReference type="SMART" id="SM01126">
    <property type="entry name" value="DDE_Tnp_IS1595"/>
    <property type="match status" value="1"/>
</dbReference>
<dbReference type="EMBL" id="GBGP01000023">
    <property type="protein sequence ID" value="JAC85160.1"/>
    <property type="molecule type" value="mRNA"/>
</dbReference>
<dbReference type="NCBIfam" id="NF033547">
    <property type="entry name" value="transpos_IS1595"/>
    <property type="match status" value="1"/>
</dbReference>
<dbReference type="InterPro" id="IPR024445">
    <property type="entry name" value="Tnp_ISXO2-like"/>
</dbReference>
<sequence length="308" mass="35440">MAAARQRQFMNTWGPVLHGNDIMPIIHFLQGQGVIAVNKVCRFCNQPMAISAYRDVLDGHKWRCPRPCQRTLSLRDGSFFAQWPKIRLGRLFMVIYYWSNKIGVTKIETMTDLPLKTVIAVCQSLRTVCGNHLQRNPIVVGGGGFVVQIDETMMHHRQRNGVGRAAQQPVWVFGMVDTQFTPARGYMEIVQRRDRATLTGVINRNLAANSTIHSDSWAAYNNLPLHVPNCIQHDRVNHRYHFVDPNTGAHTQNIESYWNRFKHGIKSMKGVRRVDLTSYLKEFIWRDWYGLDAPLDNIIQAINIDYPL</sequence>
<dbReference type="PANTHER" id="PTHR47163">
    <property type="entry name" value="DDE_TNP_IS1595 DOMAIN-CONTAINING PROTEIN"/>
    <property type="match status" value="1"/>
</dbReference>
<feature type="domain" description="ISXO2-like transposase" evidence="1">
    <location>
        <begin position="139"/>
        <end position="288"/>
    </location>
</feature>
<reference evidence="2" key="1">
    <citation type="journal article" date="2014" name="PLoS Genet.">
        <title>Differential Responses to Wnt and PCP Disruption Predict Expression and Developmental Function of Conserved and Novel Genes in a Cnidarian.</title>
        <authorList>
            <person name="Lapebie P."/>
            <person name="Ruggiero A."/>
            <person name="Barreau C."/>
            <person name="Chevalier S."/>
            <person name="Chang P."/>
            <person name="Dru P."/>
            <person name="Houliston E."/>
            <person name="Momose T."/>
        </authorList>
    </citation>
    <scope>NUCLEOTIDE SEQUENCE</scope>
</reference>
<dbReference type="InterPro" id="IPR053164">
    <property type="entry name" value="IS1016-like_transposase"/>
</dbReference>
<name>A0A069DMT3_9CNID</name>
<protein>
    <submittedName>
        <fullName evidence="2">Conserved uncharacterized protein</fullName>
    </submittedName>
</protein>
<evidence type="ECO:0000259" key="1">
    <source>
        <dbReference type="SMART" id="SM01126"/>
    </source>
</evidence>
<organism evidence="2">
    <name type="scientific">Clytia hemisphaerica</name>
    <dbReference type="NCBI Taxonomy" id="252671"/>
    <lineage>
        <taxon>Eukaryota</taxon>
        <taxon>Metazoa</taxon>
        <taxon>Cnidaria</taxon>
        <taxon>Hydrozoa</taxon>
        <taxon>Hydroidolina</taxon>
        <taxon>Leptothecata</taxon>
        <taxon>Obeliida</taxon>
        <taxon>Clytiidae</taxon>
        <taxon>Clytia</taxon>
    </lineage>
</organism>
<evidence type="ECO:0000313" key="2">
    <source>
        <dbReference type="EMBL" id="JAC85160.1"/>
    </source>
</evidence>
<dbReference type="Pfam" id="PF12762">
    <property type="entry name" value="DDE_Tnp_IS1595"/>
    <property type="match status" value="1"/>
</dbReference>
<dbReference type="PANTHER" id="PTHR47163:SF2">
    <property type="entry name" value="SI:DKEY-17M8.2"/>
    <property type="match status" value="1"/>
</dbReference>
<dbReference type="AlphaFoldDB" id="A0A069DMT3"/>